<evidence type="ECO:0000313" key="2">
    <source>
        <dbReference type="EMBL" id="CCC91436.1"/>
    </source>
</evidence>
<proteinExistence type="predicted"/>
<protein>
    <submittedName>
        <fullName evidence="2">Uncharacterized protein</fullName>
    </submittedName>
</protein>
<dbReference type="VEuPathDB" id="TriTrypDB:TcIL3000_7_2460"/>
<evidence type="ECO:0000256" key="1">
    <source>
        <dbReference type="SAM" id="Coils"/>
    </source>
</evidence>
<accession>G0UPX5</accession>
<sequence>MEEASVKDVVQQWRSLKDVLEQRNTELESTCTAFNELESQHTDNVQSWEAEKTRIKDTVKLVQSQVDEKKKELADMKAKSRGVQKEVKQRRQRYDKHWQVLNSKRESIAAEMEKLQQEEKLLREELSNLREVRGEREPVLLATINSLKSKLKQEGADHQEKIQQLRSQIAEINTTVEAEKKALIMEVAMMRWNSTNDARKSMSEEVTAAERGKMTWASVMKELCSLGCSEQLTELDSISALLCS</sequence>
<name>G0UPX5_TRYCI</name>
<dbReference type="EMBL" id="HE575320">
    <property type="protein sequence ID" value="CCC91436.1"/>
    <property type="molecule type" value="Genomic_DNA"/>
</dbReference>
<reference evidence="2" key="1">
    <citation type="journal article" date="2012" name="Proc. Natl. Acad. Sci. U.S.A.">
        <title>Antigenic diversity is generated by distinct evolutionary mechanisms in African trypanosome species.</title>
        <authorList>
            <person name="Jackson A.P."/>
            <person name="Berry A."/>
            <person name="Aslett M."/>
            <person name="Allison H.C."/>
            <person name="Burton P."/>
            <person name="Vavrova-Anderson J."/>
            <person name="Brown R."/>
            <person name="Browne H."/>
            <person name="Corton N."/>
            <person name="Hauser H."/>
            <person name="Gamble J."/>
            <person name="Gilderthorp R."/>
            <person name="Marcello L."/>
            <person name="McQuillan J."/>
            <person name="Otto T.D."/>
            <person name="Quail M.A."/>
            <person name="Sanders M.J."/>
            <person name="van Tonder A."/>
            <person name="Ginger M.L."/>
            <person name="Field M.C."/>
            <person name="Barry J.D."/>
            <person name="Hertz-Fowler C."/>
            <person name="Berriman M."/>
        </authorList>
    </citation>
    <scope>NUCLEOTIDE SEQUENCE</scope>
    <source>
        <strain evidence="2">IL3000</strain>
    </source>
</reference>
<feature type="coiled-coil region" evidence="1">
    <location>
        <begin position="59"/>
        <end position="182"/>
    </location>
</feature>
<gene>
    <name evidence="2" type="ORF">TCIL3000_7_2460</name>
</gene>
<keyword evidence="1" id="KW-0175">Coiled coil</keyword>
<dbReference type="AlphaFoldDB" id="G0UPX5"/>
<organism evidence="2">
    <name type="scientific">Trypanosoma congolense (strain IL3000)</name>
    <dbReference type="NCBI Taxonomy" id="1068625"/>
    <lineage>
        <taxon>Eukaryota</taxon>
        <taxon>Discoba</taxon>
        <taxon>Euglenozoa</taxon>
        <taxon>Kinetoplastea</taxon>
        <taxon>Metakinetoplastina</taxon>
        <taxon>Trypanosomatida</taxon>
        <taxon>Trypanosomatidae</taxon>
        <taxon>Trypanosoma</taxon>
        <taxon>Nannomonas</taxon>
    </lineage>
</organism>